<dbReference type="EMBL" id="CP094970">
    <property type="protein sequence ID" value="UYM06013.1"/>
    <property type="molecule type" value="Genomic_DNA"/>
</dbReference>
<dbReference type="PANTHER" id="PTHR43176">
    <property type="entry name" value="3-HYDROXYISOBUTYRYL-COA HYDROLASE-RELATED"/>
    <property type="match status" value="1"/>
</dbReference>
<proteinExistence type="predicted"/>
<feature type="domain" description="Enoyl-CoA hydratase/isomerase" evidence="4">
    <location>
        <begin position="17"/>
        <end position="333"/>
    </location>
</feature>
<evidence type="ECO:0000313" key="5">
    <source>
        <dbReference type="EMBL" id="UYM06013.1"/>
    </source>
</evidence>
<keyword evidence="3 5" id="KW-0378">Hydrolase</keyword>
<dbReference type="InterPro" id="IPR045004">
    <property type="entry name" value="ECH_dom"/>
</dbReference>
<evidence type="ECO:0000313" key="6">
    <source>
        <dbReference type="Proteomes" id="UP001164390"/>
    </source>
</evidence>
<dbReference type="RefSeq" id="WP_271634860.1">
    <property type="nucleotide sequence ID" value="NZ_CP094970.1"/>
</dbReference>
<comment type="catalytic activity">
    <reaction evidence="1">
        <text>3-hydroxy-2-methylpropanoyl-CoA + H2O = 3-hydroxy-2-methylpropanoate + CoA + H(+)</text>
        <dbReference type="Rhea" id="RHEA:20888"/>
        <dbReference type="ChEBI" id="CHEBI:11805"/>
        <dbReference type="ChEBI" id="CHEBI:15377"/>
        <dbReference type="ChEBI" id="CHEBI:15378"/>
        <dbReference type="ChEBI" id="CHEBI:57287"/>
        <dbReference type="ChEBI" id="CHEBI:57340"/>
        <dbReference type="EC" id="3.1.2.4"/>
    </reaction>
</comment>
<evidence type="ECO:0000256" key="3">
    <source>
        <dbReference type="ARBA" id="ARBA00022801"/>
    </source>
</evidence>
<dbReference type="SUPFAM" id="SSF52096">
    <property type="entry name" value="ClpP/crotonase"/>
    <property type="match status" value="1"/>
</dbReference>
<dbReference type="KEGG" id="sgrg:L0C25_02780"/>
<evidence type="ECO:0000256" key="2">
    <source>
        <dbReference type="ARBA" id="ARBA00011915"/>
    </source>
</evidence>
<evidence type="ECO:0000259" key="4">
    <source>
        <dbReference type="Pfam" id="PF16113"/>
    </source>
</evidence>
<dbReference type="InterPro" id="IPR032259">
    <property type="entry name" value="HIBYL-CoA-H"/>
</dbReference>
<dbReference type="AlphaFoldDB" id="A0AA46YMS3"/>
<dbReference type="InterPro" id="IPR029045">
    <property type="entry name" value="ClpP/crotonase-like_dom_sf"/>
</dbReference>
<dbReference type="PANTHER" id="PTHR43176:SF3">
    <property type="entry name" value="3-HYDROXYISOBUTYRYL-COA HYDROLASE, MITOCHONDRIAL"/>
    <property type="match status" value="1"/>
</dbReference>
<dbReference type="CDD" id="cd06558">
    <property type="entry name" value="crotonase-like"/>
    <property type="match status" value="1"/>
</dbReference>
<keyword evidence="6" id="KW-1185">Reference proteome</keyword>
<dbReference type="EC" id="3.1.2.4" evidence="2"/>
<dbReference type="GO" id="GO:0003860">
    <property type="term" value="F:3-hydroxyisobutyryl-CoA hydrolase activity"/>
    <property type="evidence" value="ECO:0007669"/>
    <property type="project" value="UniProtKB-EC"/>
</dbReference>
<evidence type="ECO:0000256" key="1">
    <source>
        <dbReference type="ARBA" id="ARBA00001709"/>
    </source>
</evidence>
<gene>
    <name evidence="5" type="ORF">L0C25_02780</name>
</gene>
<dbReference type="Pfam" id="PF16113">
    <property type="entry name" value="ECH_2"/>
    <property type="match status" value="1"/>
</dbReference>
<accession>A0AA46YMS3</accession>
<sequence>MTGSEPEVLVETKGRLGHLVLNRPKAINALTLAMVDTMSEALEAWAEDDSVETVALTGAGDRGLCAGGDIRTLYDATTTGDLDHAETFWRREYALDALVAGYPKPYVAVMDGVVMGGGVGVSAHASHRIVTETTKVGMPEVTIGYTPDVGTSIILSHSPDELGTYAALTGIPLNATDAITVGLADTYVPSERIEELVRRLADEPADEAIAALTGGSPPESALDRTTIGRCFAHDTIAEIRGDLTRAGDRRTLEALDRAAPFSLAVTLRALRNARSFDRVEQSLEQDLTLSLALIRRPDFREGVRAAVIDKDRNPHWQPDSLADVAGADVDAVFQPDLNRKERR</sequence>
<dbReference type="Proteomes" id="UP001164390">
    <property type="component" value="Chromosome"/>
</dbReference>
<dbReference type="NCBIfam" id="NF004127">
    <property type="entry name" value="PRK05617.1"/>
    <property type="match status" value="1"/>
</dbReference>
<dbReference type="GO" id="GO:0006574">
    <property type="term" value="P:L-valine catabolic process"/>
    <property type="evidence" value="ECO:0007669"/>
    <property type="project" value="TreeGrafter"/>
</dbReference>
<protein>
    <recommendedName>
        <fullName evidence="2">3-hydroxyisobutyryl-CoA hydrolase</fullName>
        <ecNumber evidence="2">3.1.2.4</ecNumber>
    </recommendedName>
</protein>
<organism evidence="5 6">
    <name type="scientific">Solicola gregarius</name>
    <dbReference type="NCBI Taxonomy" id="2908642"/>
    <lineage>
        <taxon>Bacteria</taxon>
        <taxon>Bacillati</taxon>
        <taxon>Actinomycetota</taxon>
        <taxon>Actinomycetes</taxon>
        <taxon>Propionibacteriales</taxon>
        <taxon>Nocardioidaceae</taxon>
        <taxon>Solicola</taxon>
    </lineage>
</organism>
<name>A0AA46YMS3_9ACTN</name>
<dbReference type="Gene3D" id="3.90.226.10">
    <property type="entry name" value="2-enoyl-CoA Hydratase, Chain A, domain 1"/>
    <property type="match status" value="1"/>
</dbReference>
<reference evidence="5" key="1">
    <citation type="submission" date="2022-01" db="EMBL/GenBank/DDBJ databases">
        <title>Nocardioidaceae gen. sp. A5X3R13.</title>
        <authorList>
            <person name="Lopez Marin M.A."/>
            <person name="Uhlik O."/>
        </authorList>
    </citation>
    <scope>NUCLEOTIDE SEQUENCE</scope>
    <source>
        <strain evidence="5">A5X3R13</strain>
    </source>
</reference>
<dbReference type="GO" id="GO:0005829">
    <property type="term" value="C:cytosol"/>
    <property type="evidence" value="ECO:0007669"/>
    <property type="project" value="TreeGrafter"/>
</dbReference>